<feature type="transmembrane region" description="Helical" evidence="7">
    <location>
        <begin position="284"/>
        <end position="305"/>
    </location>
</feature>
<evidence type="ECO:0000313" key="10">
    <source>
        <dbReference type="Proteomes" id="UP001253545"/>
    </source>
</evidence>
<feature type="transmembrane region" description="Helical" evidence="7">
    <location>
        <begin position="84"/>
        <end position="102"/>
    </location>
</feature>
<keyword evidence="3 9" id="KW-0808">Transferase</keyword>
<dbReference type="PANTHER" id="PTHR30576">
    <property type="entry name" value="COLANIC BIOSYNTHESIS UDP-GLUCOSE LIPID CARRIER TRANSFERASE"/>
    <property type="match status" value="1"/>
</dbReference>
<keyword evidence="6 7" id="KW-0472">Membrane</keyword>
<comment type="subcellular location">
    <subcellularLocation>
        <location evidence="1">Membrane</location>
        <topology evidence="1">Multi-pass membrane protein</topology>
    </subcellularLocation>
</comment>
<comment type="similarity">
    <text evidence="2">Belongs to the bacterial sugar transferase family.</text>
</comment>
<evidence type="ECO:0000256" key="7">
    <source>
        <dbReference type="SAM" id="Phobius"/>
    </source>
</evidence>
<proteinExistence type="inferred from homology"/>
<evidence type="ECO:0000256" key="3">
    <source>
        <dbReference type="ARBA" id="ARBA00022679"/>
    </source>
</evidence>
<evidence type="ECO:0000259" key="8">
    <source>
        <dbReference type="Pfam" id="PF02397"/>
    </source>
</evidence>
<keyword evidence="5 7" id="KW-1133">Transmembrane helix</keyword>
<comment type="caution">
    <text evidence="9">The sequence shown here is derived from an EMBL/GenBank/DDBJ whole genome shotgun (WGS) entry which is preliminary data.</text>
</comment>
<dbReference type="NCBIfam" id="TIGR03023">
    <property type="entry name" value="WcaJ_sugtrans"/>
    <property type="match status" value="1"/>
</dbReference>
<gene>
    <name evidence="9" type="ORF">RM552_02815</name>
</gene>
<dbReference type="Gene3D" id="3.40.50.720">
    <property type="entry name" value="NAD(P)-binding Rossmann-like Domain"/>
    <property type="match status" value="1"/>
</dbReference>
<dbReference type="InterPro" id="IPR003362">
    <property type="entry name" value="Bact_transf"/>
</dbReference>
<dbReference type="SUPFAM" id="SSF51735">
    <property type="entry name" value="NAD(P)-binding Rossmann-fold domains"/>
    <property type="match status" value="1"/>
</dbReference>
<evidence type="ECO:0000256" key="2">
    <source>
        <dbReference type="ARBA" id="ARBA00006464"/>
    </source>
</evidence>
<keyword evidence="10" id="KW-1185">Reference proteome</keyword>
<dbReference type="InterPro" id="IPR036291">
    <property type="entry name" value="NAD(P)-bd_dom_sf"/>
</dbReference>
<evidence type="ECO:0000256" key="4">
    <source>
        <dbReference type="ARBA" id="ARBA00022692"/>
    </source>
</evidence>
<dbReference type="EMBL" id="JAVRHX010000001">
    <property type="protein sequence ID" value="MDT0593775.1"/>
    <property type="molecule type" value="Genomic_DNA"/>
</dbReference>
<reference evidence="9 10" key="1">
    <citation type="submission" date="2023-09" db="EMBL/GenBank/DDBJ databases">
        <authorList>
            <person name="Rey-Velasco X."/>
        </authorList>
    </citation>
    <scope>NUCLEOTIDE SEQUENCE [LARGE SCALE GENOMIC DNA]</scope>
    <source>
        <strain evidence="9 10">P117</strain>
    </source>
</reference>
<dbReference type="Pfam" id="PF13727">
    <property type="entry name" value="CoA_binding_3"/>
    <property type="match status" value="1"/>
</dbReference>
<dbReference type="GO" id="GO:0089702">
    <property type="term" value="F:undecaprenyl-phosphate glucose phosphotransferase activity"/>
    <property type="evidence" value="ECO:0007669"/>
    <property type="project" value="UniProtKB-EC"/>
</dbReference>
<name>A0ABU2ZMB8_9ALTE</name>
<dbReference type="RefSeq" id="WP_311367275.1">
    <property type="nucleotide sequence ID" value="NZ_JAVRHX010000001.1"/>
</dbReference>
<sequence>MSVQFNKGYLHRYGALFIILIILFDLFFIIGSFKGVLYFLEIEETNDYLFTLALTLIIFLTFAMSLSFYRSFRTTPILSEIGELFLYWGSTFVSISTLVYLFEQKMPVSSDILVLWFSVSFVCLAISRFVLRTVAYSLRKVGHNFRRVAIVGHTEIGESLFKSIQSNKWMGLHFVGFFDARNTKRDARLDQSFSHEQFEVLLSKIARNEVDIVYITLPMSAQKRIQMFIDQLSQTNVAIYYAPDFYSFDLLRASWDSIDGQPLVSIIETPLLGDNNLIKRLMDIFISSAILLVIGLPLLLFAILIKMDSKGPIIYKQKRYGLDGKSFIIYKFRTMQSNPEDQVFKQAQKNDSRITKHGKWMRKYSVDELPQFINVLQGRMSIVGPRPHPLALDDEHQALIRRYNLRFKVKPGITGWAQVNGYRGETKTLECMNNRIRYDLEYINKWSVYFDIKIILLTFKSVIKPVNAF</sequence>
<evidence type="ECO:0000256" key="5">
    <source>
        <dbReference type="ARBA" id="ARBA00022989"/>
    </source>
</evidence>
<evidence type="ECO:0000313" key="9">
    <source>
        <dbReference type="EMBL" id="MDT0593775.1"/>
    </source>
</evidence>
<evidence type="ECO:0000256" key="6">
    <source>
        <dbReference type="ARBA" id="ARBA00023136"/>
    </source>
</evidence>
<dbReference type="InterPro" id="IPR017475">
    <property type="entry name" value="EPS_sugar_tfrase"/>
</dbReference>
<evidence type="ECO:0000256" key="1">
    <source>
        <dbReference type="ARBA" id="ARBA00004141"/>
    </source>
</evidence>
<feature type="transmembrane region" description="Helical" evidence="7">
    <location>
        <begin position="12"/>
        <end position="33"/>
    </location>
</feature>
<feature type="domain" description="Bacterial sugar transferase" evidence="8">
    <location>
        <begin position="279"/>
        <end position="464"/>
    </location>
</feature>
<organism evidence="9 10">
    <name type="scientific">Glaciecola petra</name>
    <dbReference type="NCBI Taxonomy" id="3075602"/>
    <lineage>
        <taxon>Bacteria</taxon>
        <taxon>Pseudomonadati</taxon>
        <taxon>Pseudomonadota</taxon>
        <taxon>Gammaproteobacteria</taxon>
        <taxon>Alteromonadales</taxon>
        <taxon>Alteromonadaceae</taxon>
        <taxon>Glaciecola</taxon>
    </lineage>
</organism>
<dbReference type="Pfam" id="PF02397">
    <property type="entry name" value="Bac_transf"/>
    <property type="match status" value="1"/>
</dbReference>
<dbReference type="InterPro" id="IPR017473">
    <property type="entry name" value="Undecaprenyl-P_gluc_Ptfrase"/>
</dbReference>
<accession>A0ABU2ZMB8</accession>
<dbReference type="Proteomes" id="UP001253545">
    <property type="component" value="Unassembled WGS sequence"/>
</dbReference>
<protein>
    <submittedName>
        <fullName evidence="9">Undecaprenyl-phosphate glucose phosphotransferase</fullName>
        <ecNumber evidence="9">2.7.8.31</ecNumber>
    </submittedName>
</protein>
<dbReference type="NCBIfam" id="TIGR03025">
    <property type="entry name" value="EPS_sugtrans"/>
    <property type="match status" value="1"/>
</dbReference>
<dbReference type="EC" id="2.7.8.31" evidence="9"/>
<feature type="transmembrane region" description="Helical" evidence="7">
    <location>
        <begin position="48"/>
        <end position="72"/>
    </location>
</feature>
<dbReference type="PANTHER" id="PTHR30576:SF21">
    <property type="entry name" value="UDP-GLUCOSE:UNDECAPRENYL-PHOSPHATE GLUCOSE-1-PHOSPHATE TRANSFERASE"/>
    <property type="match status" value="1"/>
</dbReference>
<feature type="transmembrane region" description="Helical" evidence="7">
    <location>
        <begin position="114"/>
        <end position="131"/>
    </location>
</feature>
<keyword evidence="4 7" id="KW-0812">Transmembrane</keyword>